<feature type="domain" description="Glycosyl hydrolases family 2 sugar binding" evidence="8">
    <location>
        <begin position="503"/>
        <end position="666"/>
    </location>
</feature>
<dbReference type="InterPro" id="IPR017853">
    <property type="entry name" value="GH"/>
</dbReference>
<feature type="domain" description="Glycoside hydrolase family 2 catalytic" evidence="7">
    <location>
        <begin position="791"/>
        <end position="939"/>
    </location>
</feature>
<dbReference type="SUPFAM" id="SSF49303">
    <property type="entry name" value="beta-Galactosidase/glucuronidase domain"/>
    <property type="match status" value="1"/>
</dbReference>
<dbReference type="Gene3D" id="3.20.20.80">
    <property type="entry name" value="Glycosidases"/>
    <property type="match status" value="1"/>
</dbReference>
<comment type="caution">
    <text evidence="11">The sequence shown here is derived from an EMBL/GenBank/DDBJ whole genome shotgun (WGS) entry which is preliminary data.</text>
</comment>
<dbReference type="InterPro" id="IPR048229">
    <property type="entry name" value="GalB-like"/>
</dbReference>
<dbReference type="GO" id="GO:0004553">
    <property type="term" value="F:hydrolase activity, hydrolyzing O-glycosyl compounds"/>
    <property type="evidence" value="ECO:0007669"/>
    <property type="project" value="InterPro"/>
</dbReference>
<dbReference type="InterPro" id="IPR000917">
    <property type="entry name" value="Sulfatase_N"/>
</dbReference>
<comment type="similarity">
    <text evidence="2">Belongs to the sulfatase family.</text>
</comment>
<dbReference type="InterPro" id="IPR032311">
    <property type="entry name" value="DUF4982"/>
</dbReference>
<dbReference type="EMBL" id="AOFI03000051">
    <property type="protein sequence ID" value="KAF4323102.1"/>
    <property type="molecule type" value="Genomic_DNA"/>
</dbReference>
<evidence type="ECO:0000259" key="10">
    <source>
        <dbReference type="Pfam" id="PF18565"/>
    </source>
</evidence>
<dbReference type="Pfam" id="PF02837">
    <property type="entry name" value="Glyco_hydro_2_N"/>
    <property type="match status" value="1"/>
</dbReference>
<reference evidence="11" key="1">
    <citation type="journal article" date="2015" name="Genom Data">
        <title>Draft genome sequences of Phytophthora kernoviae and Phytophthora ramorum lineage EU2 from Scotland.</title>
        <authorList>
            <person name="Sambles C."/>
            <person name="Schlenzig A."/>
            <person name="O'Neill P."/>
            <person name="Grant M."/>
            <person name="Studholme D.J."/>
        </authorList>
    </citation>
    <scope>NUCLEOTIDE SEQUENCE</scope>
    <source>
        <strain evidence="11">00238/432</strain>
    </source>
</reference>
<dbReference type="Gene3D" id="3.40.720.10">
    <property type="entry name" value="Alkaline Phosphatase, subunit A"/>
    <property type="match status" value="1"/>
</dbReference>
<evidence type="ECO:0008006" key="13">
    <source>
        <dbReference type="Google" id="ProtNLM"/>
    </source>
</evidence>
<feature type="domain" description="Sulfatase N-terminal" evidence="6">
    <location>
        <begin position="4"/>
        <end position="393"/>
    </location>
</feature>
<dbReference type="Pfam" id="PF16355">
    <property type="entry name" value="DUF4982"/>
    <property type="match status" value="1"/>
</dbReference>
<dbReference type="InterPro" id="IPR006102">
    <property type="entry name" value="Ig-like_GH2"/>
</dbReference>
<evidence type="ECO:0000259" key="9">
    <source>
        <dbReference type="Pfam" id="PF16355"/>
    </source>
</evidence>
<keyword evidence="4" id="KW-0326">Glycosidase</keyword>
<dbReference type="InterPro" id="IPR006103">
    <property type="entry name" value="Glyco_hydro_2_cat"/>
</dbReference>
<dbReference type="InterPro" id="IPR006101">
    <property type="entry name" value="Glyco_hydro_2"/>
</dbReference>
<organism evidence="11 12">
    <name type="scientific">Phytophthora kernoviae 00238/432</name>
    <dbReference type="NCBI Taxonomy" id="1284355"/>
    <lineage>
        <taxon>Eukaryota</taxon>
        <taxon>Sar</taxon>
        <taxon>Stramenopiles</taxon>
        <taxon>Oomycota</taxon>
        <taxon>Peronosporomycetes</taxon>
        <taxon>Peronosporales</taxon>
        <taxon>Peronosporaceae</taxon>
        <taxon>Phytophthora</taxon>
    </lineage>
</organism>
<evidence type="ECO:0000259" key="7">
    <source>
        <dbReference type="Pfam" id="PF02836"/>
    </source>
</evidence>
<gene>
    <name evidence="11" type="ORF">G195_003890</name>
</gene>
<dbReference type="InterPro" id="IPR024607">
    <property type="entry name" value="Sulfatase_CS"/>
</dbReference>
<dbReference type="Pfam" id="PF00703">
    <property type="entry name" value="Glyco_hydro_2"/>
    <property type="match status" value="1"/>
</dbReference>
<sequence>MKKPNILLITSDQQHWNTIGAFQPELSTPNLDRLVREGTTFQRAYCPNPTCTPARASIITGQYPSQHGAWTLGTKLMEDREVVGDYFQSAGYQTALIGKAHFQPLRSTEEYPSLESYPLLQDLEFWRQFNEDFYGFNHVELARNHTNEAHVGQHYAIWLEEKGCTNWRDYFMAPTGTMDPTKQHTWDIPEEYHYNTWIADRTEAQLQRYQQEDESFFLWASFFDPHPPYLVPTPWDTMYDPNELSIPAVVPGEHDRNPPHFGQTQEASPDFSSLRESGQAIHGYHSHLKPEEERKQLVATYYGMVSMMDKYIGRILDRLDELGLADNTIIVFTSDHGHFFGQHGLQAKGGFMYEDLIKVPFIVRYPGQVEAGLQSDAMVSLVDLAPTLMSLAGLKIPPQMTGVDQSEVWLGRKSRARDHILCEFRHEPTTIHQKSYVNDRYKLTVYYNQTYGELFDLQQDPQELNNLWDDPDSQRLKSELLLKYAWAELAMQGRQIIPLKEGWKFTRHALEEADPLQGYQVHLDDSSWETVRVPHDWAIAGPFHEDHDVHVNSVMEDGIHDHITHVGRTGALPIVGMGWYRQYIHIPKTWEGRRITVEFDGVMSNSTVYMNGAKCGSWPYGYTSFAFDLTDHVTYDGDNILAVQVCSLPSASRWYPGAGIYRQVRLVIKESLHVDPWGTYITTPEVTEQSAAINIRTSVTSTGTQTVEAQLVTQLLDPGGNVCAQDTIFQQICGQVELSQDLLVEHPELWCTDYPRLYRAVSILLLNGEEVDRYETPFGIRTIFFDAQAGFQLNGKRLKLKGVCLHHDLGPLGAAVHVRGMERQLELMQDMGCNAIRMSHNPPAPELLDLCDRMGLLVIDEAFDEWGEGKVLNGYYRLFQDWAEKDLRAMITRDRNHPSIIMWSIGNEMREQRLESGASTTAFLTAIAHDADPTRPVTAGFSMSDDAIANGLAAAVDIPGWNYKPHRYEEYHRQHPDWIMYGSETASTVSSRGVYHLPAVKEIPMEPKPDLQASSYDLSAPPWGTTPDQEFLAQDDMPYMLGEFVWTGFDYLGEPTPYRKEWPSRSSYFGIMDLCGFPKDRYYLYQSQWSSKPVLHLLPHWNWEGEEGREIPVVCYTTYPAAELFLNGQSLGVRRKSSASSLERYRLRWDTVPYEPGVLSVIAYDANGSQAMMHEVHTAGAPARVQLEPDRTVIRADGEDLSFVTVSIVDEQGRLCPHADHEVTFQLQGQGEIAAVDNGDPTSIIPFSASVMQSFHGKCLVIVRSKAGGAGSIVVSANSKMLQPGKTVIGFE</sequence>
<evidence type="ECO:0000313" key="12">
    <source>
        <dbReference type="Proteomes" id="UP000702964"/>
    </source>
</evidence>
<evidence type="ECO:0000259" key="8">
    <source>
        <dbReference type="Pfam" id="PF02837"/>
    </source>
</evidence>
<name>A0A8J4S932_9STRA</name>
<dbReference type="Pfam" id="PF00884">
    <property type="entry name" value="Sulfatase"/>
    <property type="match status" value="1"/>
</dbReference>
<feature type="domain" description="Glycoside hydrolase family 2 immunoglobulin-like beta-sandwich" evidence="5">
    <location>
        <begin position="681"/>
        <end position="781"/>
    </location>
</feature>
<dbReference type="PROSITE" id="PS00608">
    <property type="entry name" value="GLYCOSYL_HYDROL_F2_2"/>
    <property type="match status" value="1"/>
</dbReference>
<dbReference type="Gene3D" id="2.60.40.10">
    <property type="entry name" value="Immunoglobulins"/>
    <property type="match status" value="3"/>
</dbReference>
<evidence type="ECO:0000256" key="3">
    <source>
        <dbReference type="ARBA" id="ARBA00022801"/>
    </source>
</evidence>
<dbReference type="InterPro" id="IPR051913">
    <property type="entry name" value="GH2_Domain-Containing"/>
</dbReference>
<dbReference type="InterPro" id="IPR040605">
    <property type="entry name" value="Glyco_hydro2_dom5"/>
</dbReference>
<dbReference type="PANTHER" id="PTHR42732:SF1">
    <property type="entry name" value="BETA-MANNOSIDASE"/>
    <property type="match status" value="1"/>
</dbReference>
<keyword evidence="3" id="KW-0378">Hydrolase</keyword>
<reference evidence="11" key="2">
    <citation type="submission" date="2020-02" db="EMBL/GenBank/DDBJ databases">
        <authorList>
            <person name="Studholme D.J."/>
        </authorList>
    </citation>
    <scope>NUCLEOTIDE SEQUENCE</scope>
    <source>
        <strain evidence="11">00238/432</strain>
    </source>
</reference>
<dbReference type="SUPFAM" id="SSF49785">
    <property type="entry name" value="Galactose-binding domain-like"/>
    <property type="match status" value="1"/>
</dbReference>
<evidence type="ECO:0000259" key="5">
    <source>
        <dbReference type="Pfam" id="PF00703"/>
    </source>
</evidence>
<evidence type="ECO:0000256" key="1">
    <source>
        <dbReference type="ARBA" id="ARBA00007401"/>
    </source>
</evidence>
<dbReference type="GO" id="GO:0005975">
    <property type="term" value="P:carbohydrate metabolic process"/>
    <property type="evidence" value="ECO:0007669"/>
    <property type="project" value="InterPro"/>
</dbReference>
<dbReference type="Gene3D" id="2.60.120.260">
    <property type="entry name" value="Galactose-binding domain-like"/>
    <property type="match status" value="1"/>
</dbReference>
<dbReference type="InterPro" id="IPR013783">
    <property type="entry name" value="Ig-like_fold"/>
</dbReference>
<dbReference type="NCBIfam" id="NF041463">
    <property type="entry name" value="GalB"/>
    <property type="match status" value="1"/>
</dbReference>
<dbReference type="Pfam" id="PF18565">
    <property type="entry name" value="Glyco_hydro2_C5"/>
    <property type="match status" value="1"/>
</dbReference>
<comment type="similarity">
    <text evidence="1">Belongs to the glycosyl hydrolase 2 family.</text>
</comment>
<feature type="domain" description="DUF4982" evidence="9">
    <location>
        <begin position="1108"/>
        <end position="1170"/>
    </location>
</feature>
<dbReference type="InterPro" id="IPR006104">
    <property type="entry name" value="Glyco_hydro_2_N"/>
</dbReference>
<accession>A0A8J4S932</accession>
<dbReference type="SUPFAM" id="SSF53649">
    <property type="entry name" value="Alkaline phosphatase-like"/>
    <property type="match status" value="1"/>
</dbReference>
<dbReference type="PROSITE" id="PS00523">
    <property type="entry name" value="SULFATASE_1"/>
    <property type="match status" value="1"/>
</dbReference>
<dbReference type="InterPro" id="IPR036156">
    <property type="entry name" value="Beta-gal/glucu_dom_sf"/>
</dbReference>
<proteinExistence type="inferred from homology"/>
<evidence type="ECO:0000256" key="2">
    <source>
        <dbReference type="ARBA" id="ARBA00008779"/>
    </source>
</evidence>
<dbReference type="InterPro" id="IPR017850">
    <property type="entry name" value="Alkaline_phosphatase_core_sf"/>
</dbReference>
<dbReference type="InterPro" id="IPR023232">
    <property type="entry name" value="Glyco_hydro_2_AS"/>
</dbReference>
<evidence type="ECO:0000259" key="6">
    <source>
        <dbReference type="Pfam" id="PF00884"/>
    </source>
</evidence>
<evidence type="ECO:0000313" key="11">
    <source>
        <dbReference type="EMBL" id="KAF4323102.1"/>
    </source>
</evidence>
<evidence type="ECO:0000256" key="4">
    <source>
        <dbReference type="ARBA" id="ARBA00023295"/>
    </source>
</evidence>
<dbReference type="PRINTS" id="PR00132">
    <property type="entry name" value="GLHYDRLASE2"/>
</dbReference>
<dbReference type="PANTHER" id="PTHR42732">
    <property type="entry name" value="BETA-GALACTOSIDASE"/>
    <property type="match status" value="1"/>
</dbReference>
<dbReference type="Pfam" id="PF02836">
    <property type="entry name" value="Glyco_hydro_2_C"/>
    <property type="match status" value="1"/>
</dbReference>
<protein>
    <recommendedName>
        <fullName evidence="13">Beta-galactosidase</fullName>
    </recommendedName>
</protein>
<dbReference type="Proteomes" id="UP000702964">
    <property type="component" value="Unassembled WGS sequence"/>
</dbReference>
<feature type="domain" description="Glycoside hydrolase family 2" evidence="10">
    <location>
        <begin position="1186"/>
        <end position="1286"/>
    </location>
</feature>
<dbReference type="InterPro" id="IPR008979">
    <property type="entry name" value="Galactose-bd-like_sf"/>
</dbReference>
<dbReference type="SUPFAM" id="SSF51445">
    <property type="entry name" value="(Trans)glycosidases"/>
    <property type="match status" value="1"/>
</dbReference>